<evidence type="ECO:0000313" key="2">
    <source>
        <dbReference type="Proteomes" id="UP000652013"/>
    </source>
</evidence>
<name>A0A8J3Y698_9ACTN</name>
<sequence length="62" mass="6369">MLNVCANGVVIAASAAGFTTSARTAAMAMAASRASALRGDVLLRRRCIVLPPGSRVHAKTRT</sequence>
<protein>
    <submittedName>
        <fullName evidence="1">Uncharacterized protein</fullName>
    </submittedName>
</protein>
<dbReference type="EMBL" id="BOOY01000008">
    <property type="protein sequence ID" value="GIJ02132.1"/>
    <property type="molecule type" value="Genomic_DNA"/>
</dbReference>
<gene>
    <name evidence="1" type="ORF">Sya03_14840</name>
</gene>
<comment type="caution">
    <text evidence="1">The sequence shown here is derived from an EMBL/GenBank/DDBJ whole genome shotgun (WGS) entry which is preliminary data.</text>
</comment>
<dbReference type="Proteomes" id="UP000652013">
    <property type="component" value="Unassembled WGS sequence"/>
</dbReference>
<evidence type="ECO:0000313" key="1">
    <source>
        <dbReference type="EMBL" id="GIJ02132.1"/>
    </source>
</evidence>
<reference evidence="1" key="1">
    <citation type="submission" date="2021-01" db="EMBL/GenBank/DDBJ databases">
        <title>Whole genome shotgun sequence of Spirilliplanes yamanashiensis NBRC 15828.</title>
        <authorList>
            <person name="Komaki H."/>
            <person name="Tamura T."/>
        </authorList>
    </citation>
    <scope>NUCLEOTIDE SEQUENCE</scope>
    <source>
        <strain evidence="1">NBRC 15828</strain>
    </source>
</reference>
<proteinExistence type="predicted"/>
<organism evidence="1 2">
    <name type="scientific">Spirilliplanes yamanashiensis</name>
    <dbReference type="NCBI Taxonomy" id="42233"/>
    <lineage>
        <taxon>Bacteria</taxon>
        <taxon>Bacillati</taxon>
        <taxon>Actinomycetota</taxon>
        <taxon>Actinomycetes</taxon>
        <taxon>Micromonosporales</taxon>
        <taxon>Micromonosporaceae</taxon>
        <taxon>Spirilliplanes</taxon>
    </lineage>
</organism>
<dbReference type="AlphaFoldDB" id="A0A8J3Y698"/>
<accession>A0A8J3Y698</accession>
<keyword evidence="2" id="KW-1185">Reference proteome</keyword>